<feature type="transmembrane region" description="Helical" evidence="6">
    <location>
        <begin position="75"/>
        <end position="97"/>
    </location>
</feature>
<feature type="transmembrane region" description="Helical" evidence="6">
    <location>
        <begin position="216"/>
        <end position="238"/>
    </location>
</feature>
<evidence type="ECO:0000313" key="9">
    <source>
        <dbReference type="RefSeq" id="XP_021299076.1"/>
    </source>
</evidence>
<accession>A0A6J1BHX9</accession>
<proteinExistence type="inferred from homology"/>
<keyword evidence="3 6" id="KW-0812">Transmembrane</keyword>
<dbReference type="SUPFAM" id="SSF103481">
    <property type="entry name" value="Multidrug resistance efflux transporter EmrE"/>
    <property type="match status" value="2"/>
</dbReference>
<feature type="domain" description="EamA" evidence="7">
    <location>
        <begin position="186"/>
        <end position="324"/>
    </location>
</feature>
<feature type="transmembrane region" description="Helical" evidence="6">
    <location>
        <begin position="250"/>
        <end position="268"/>
    </location>
</feature>
<feature type="transmembrane region" description="Helical" evidence="6">
    <location>
        <begin position="280"/>
        <end position="300"/>
    </location>
</feature>
<keyword evidence="4 6" id="KW-1133">Transmembrane helix</keyword>
<keyword evidence="5 6" id="KW-0472">Membrane</keyword>
<reference evidence="9" key="1">
    <citation type="submission" date="2025-08" db="UniProtKB">
        <authorList>
            <consortium name="RefSeq"/>
        </authorList>
    </citation>
    <scope>IDENTIFICATION</scope>
    <source>
        <tissue evidence="9">Leaf</tissue>
    </source>
</reference>
<feature type="transmembrane region" description="Helical" evidence="6">
    <location>
        <begin position="135"/>
        <end position="155"/>
    </location>
</feature>
<keyword evidence="8" id="KW-1185">Reference proteome</keyword>
<feature type="transmembrane region" description="Helical" evidence="6">
    <location>
        <begin position="184"/>
        <end position="204"/>
    </location>
</feature>
<dbReference type="RefSeq" id="XP_021299076.1">
    <property type="nucleotide sequence ID" value="XM_021443401.1"/>
</dbReference>
<evidence type="ECO:0000256" key="4">
    <source>
        <dbReference type="ARBA" id="ARBA00022989"/>
    </source>
</evidence>
<dbReference type="OrthoDB" id="995713at2759"/>
<name>A0A6J1BHX9_9ROSI</name>
<feature type="transmembrane region" description="Helical" evidence="6">
    <location>
        <begin position="306"/>
        <end position="325"/>
    </location>
</feature>
<evidence type="ECO:0000256" key="5">
    <source>
        <dbReference type="ARBA" id="ARBA00023136"/>
    </source>
</evidence>
<feature type="transmembrane region" description="Helical" evidence="6">
    <location>
        <begin position="40"/>
        <end position="63"/>
    </location>
</feature>
<gene>
    <name evidence="9" type="primary">LOC110427797</name>
</gene>
<evidence type="ECO:0000313" key="8">
    <source>
        <dbReference type="Proteomes" id="UP000504621"/>
    </source>
</evidence>
<dbReference type="Proteomes" id="UP000504621">
    <property type="component" value="Unplaced"/>
</dbReference>
<dbReference type="InterPro" id="IPR000620">
    <property type="entry name" value="EamA_dom"/>
</dbReference>
<dbReference type="InterPro" id="IPR037185">
    <property type="entry name" value="EmrE-like"/>
</dbReference>
<protein>
    <recommendedName>
        <fullName evidence="6">WAT1-related protein</fullName>
    </recommendedName>
</protein>
<evidence type="ECO:0000256" key="2">
    <source>
        <dbReference type="ARBA" id="ARBA00007635"/>
    </source>
</evidence>
<dbReference type="GO" id="GO:0016020">
    <property type="term" value="C:membrane"/>
    <property type="evidence" value="ECO:0007669"/>
    <property type="project" value="UniProtKB-SubCell"/>
</dbReference>
<dbReference type="PANTHER" id="PTHR31218">
    <property type="entry name" value="WAT1-RELATED PROTEIN"/>
    <property type="match status" value="1"/>
</dbReference>
<feature type="transmembrane region" description="Helical" evidence="6">
    <location>
        <begin position="103"/>
        <end position="123"/>
    </location>
</feature>
<organism evidence="8 9">
    <name type="scientific">Herrania umbratica</name>
    <dbReference type="NCBI Taxonomy" id="108875"/>
    <lineage>
        <taxon>Eukaryota</taxon>
        <taxon>Viridiplantae</taxon>
        <taxon>Streptophyta</taxon>
        <taxon>Embryophyta</taxon>
        <taxon>Tracheophyta</taxon>
        <taxon>Spermatophyta</taxon>
        <taxon>Magnoliopsida</taxon>
        <taxon>eudicotyledons</taxon>
        <taxon>Gunneridae</taxon>
        <taxon>Pentapetalae</taxon>
        <taxon>rosids</taxon>
        <taxon>malvids</taxon>
        <taxon>Malvales</taxon>
        <taxon>Malvaceae</taxon>
        <taxon>Byttnerioideae</taxon>
        <taxon>Herrania</taxon>
    </lineage>
</organism>
<comment type="subcellular location">
    <subcellularLocation>
        <location evidence="1 6">Membrane</location>
        <topology evidence="1 6">Multi-pass membrane protein</topology>
    </subcellularLocation>
</comment>
<sequence>MARRYCYNDVLPFTAMVAVECSNVVQNILFKAASSKGMSYYIFMAYAYVLATLALLPLTCFLLCRTGLPKFEVPLISRLCFLSLVGFAGQLCAYKGLELGSPTLSSAISNLTPAFTFMLAVFFRMEKVALRSASTRAKIIGTIASISGASVVVLYKGPQVLSSPCWSSSSVLLQQPFGSSQSKWVFGGLLLAASYLFSSFWYIIQAQIMKIYPEEMIVTFIYNLSLTILSVPVCFLAESNMSSWRPTPRIVAASILYSGLFALNFSTGVHSWGVRLKGPVYVAIFRPLSIVIAAIMSAFFLGDALYLGSVIGALILSAGLYAVLWGKAQEEDMTYYDSGSSTSSGPLSGCKVPFLQSHSDEEM</sequence>
<dbReference type="InterPro" id="IPR030184">
    <property type="entry name" value="WAT1-related"/>
</dbReference>
<dbReference type="Pfam" id="PF00892">
    <property type="entry name" value="EamA"/>
    <property type="match status" value="2"/>
</dbReference>
<dbReference type="AlphaFoldDB" id="A0A6J1BHX9"/>
<evidence type="ECO:0000256" key="6">
    <source>
        <dbReference type="RuleBase" id="RU363077"/>
    </source>
</evidence>
<comment type="similarity">
    <text evidence="2 6">Belongs to the drug/metabolite transporter (DMT) superfamily. Plant drug/metabolite exporter (P-DME) (TC 2.A.7.4) family.</text>
</comment>
<evidence type="ECO:0000256" key="1">
    <source>
        <dbReference type="ARBA" id="ARBA00004141"/>
    </source>
</evidence>
<feature type="domain" description="EamA" evidence="7">
    <location>
        <begin position="28"/>
        <end position="153"/>
    </location>
</feature>
<dbReference type="GO" id="GO:0022857">
    <property type="term" value="F:transmembrane transporter activity"/>
    <property type="evidence" value="ECO:0007669"/>
    <property type="project" value="InterPro"/>
</dbReference>
<dbReference type="GeneID" id="110427797"/>
<evidence type="ECO:0000259" key="7">
    <source>
        <dbReference type="Pfam" id="PF00892"/>
    </source>
</evidence>
<evidence type="ECO:0000256" key="3">
    <source>
        <dbReference type="ARBA" id="ARBA00022692"/>
    </source>
</evidence>